<evidence type="ECO:0000256" key="5">
    <source>
        <dbReference type="ARBA" id="ARBA00022989"/>
    </source>
</evidence>
<feature type="transmembrane region" description="Helical" evidence="8">
    <location>
        <begin position="15"/>
        <end position="36"/>
    </location>
</feature>
<dbReference type="InterPro" id="IPR014024">
    <property type="entry name" value="Auxin_eff_plant"/>
</dbReference>
<dbReference type="PANTHER" id="PTHR31752">
    <property type="entry name" value="AUXIN EFFLUX CARRIER COMPONENT 1B-RELATED"/>
    <property type="match status" value="1"/>
</dbReference>
<feature type="transmembrane region" description="Helical" evidence="8">
    <location>
        <begin position="488"/>
        <end position="510"/>
    </location>
</feature>
<feature type="transmembrane region" description="Helical" evidence="8">
    <location>
        <begin position="57"/>
        <end position="77"/>
    </location>
</feature>
<keyword evidence="11" id="KW-1185">Reference proteome</keyword>
<keyword evidence="5 8" id="KW-1133">Transmembrane helix</keyword>
<evidence type="ECO:0000256" key="9">
    <source>
        <dbReference type="SAM" id="MobiDB-lite"/>
    </source>
</evidence>
<gene>
    <name evidence="10" type="ORF">DY000_02017561</name>
</gene>
<evidence type="ECO:0000256" key="4">
    <source>
        <dbReference type="ARBA" id="ARBA00022692"/>
    </source>
</evidence>
<evidence type="ECO:0000256" key="8">
    <source>
        <dbReference type="RuleBase" id="RU362108"/>
    </source>
</evidence>
<proteinExistence type="inferred from homology"/>
<feature type="compositionally biased region" description="Basic and acidic residues" evidence="9">
    <location>
        <begin position="378"/>
        <end position="389"/>
    </location>
</feature>
<keyword evidence="6 8" id="KW-0472">Membrane</keyword>
<dbReference type="PANTHER" id="PTHR31752:SF64">
    <property type="entry name" value="AUXIN EFFLUX CARRIER COMPONENT"/>
    <property type="match status" value="1"/>
</dbReference>
<dbReference type="Proteomes" id="UP000266723">
    <property type="component" value="Unassembled WGS sequence"/>
</dbReference>
<accession>A0ABQ7D3X3</accession>
<evidence type="ECO:0000256" key="2">
    <source>
        <dbReference type="ARBA" id="ARBA00009177"/>
    </source>
</evidence>
<feature type="region of interest" description="Disordered" evidence="9">
    <location>
        <begin position="368"/>
        <end position="403"/>
    </location>
</feature>
<dbReference type="InterPro" id="IPR004776">
    <property type="entry name" value="Mem_transp_PIN-like"/>
</dbReference>
<comment type="similarity">
    <text evidence="2 8">Belongs to the auxin efflux carrier (TC 2.A.69.1) family.</text>
</comment>
<evidence type="ECO:0000256" key="1">
    <source>
        <dbReference type="ARBA" id="ARBA00004127"/>
    </source>
</evidence>
<keyword evidence="7 8" id="KW-0927">Auxin signaling pathway</keyword>
<dbReference type="NCBIfam" id="TIGR00946">
    <property type="entry name" value="2a69"/>
    <property type="match status" value="1"/>
</dbReference>
<comment type="subcellular location">
    <subcellularLocation>
        <location evidence="1">Endomembrane system</location>
        <topology evidence="1">Multi-pass membrane protein</topology>
    </subcellularLocation>
    <subcellularLocation>
        <location evidence="8">Membrane</location>
        <topology evidence="8">Multi-pass membrane protein</topology>
    </subcellularLocation>
</comment>
<feature type="transmembrane region" description="Helical" evidence="8">
    <location>
        <begin position="89"/>
        <end position="109"/>
    </location>
</feature>
<keyword evidence="3 8" id="KW-0813">Transport</keyword>
<organism evidence="10 11">
    <name type="scientific">Brassica cretica</name>
    <name type="common">Mustard</name>
    <dbReference type="NCBI Taxonomy" id="69181"/>
    <lineage>
        <taxon>Eukaryota</taxon>
        <taxon>Viridiplantae</taxon>
        <taxon>Streptophyta</taxon>
        <taxon>Embryophyta</taxon>
        <taxon>Tracheophyta</taxon>
        <taxon>Spermatophyta</taxon>
        <taxon>Magnoliopsida</taxon>
        <taxon>eudicotyledons</taxon>
        <taxon>Gunneridae</taxon>
        <taxon>Pentapetalae</taxon>
        <taxon>rosids</taxon>
        <taxon>malvids</taxon>
        <taxon>Brassicales</taxon>
        <taxon>Brassicaceae</taxon>
        <taxon>Brassiceae</taxon>
        <taxon>Brassica</taxon>
    </lineage>
</organism>
<dbReference type="InterPro" id="IPR051107">
    <property type="entry name" value="Auxin_Efflux_Carrier"/>
</dbReference>
<evidence type="ECO:0000313" key="11">
    <source>
        <dbReference type="Proteomes" id="UP000266723"/>
    </source>
</evidence>
<comment type="caution">
    <text evidence="8">Lacks conserved residue(s) required for the propagation of feature annotation.</text>
</comment>
<protein>
    <recommendedName>
        <fullName evidence="8">Auxin efflux carrier component</fullName>
    </recommendedName>
</protein>
<dbReference type="Pfam" id="PF03547">
    <property type="entry name" value="Mem_trans"/>
    <property type="match status" value="1"/>
</dbReference>
<name>A0ABQ7D3X3_BRACR</name>
<feature type="transmembrane region" description="Helical" evidence="8">
    <location>
        <begin position="457"/>
        <end position="476"/>
    </location>
</feature>
<reference evidence="10 11" key="1">
    <citation type="journal article" date="2020" name="BMC Genomics">
        <title>Intraspecific diversification of the crop wild relative Brassica cretica Lam. using demographic model selection.</title>
        <authorList>
            <person name="Kioukis A."/>
            <person name="Michalopoulou V.A."/>
            <person name="Briers L."/>
            <person name="Pirintsos S."/>
            <person name="Studholme D.J."/>
            <person name="Pavlidis P."/>
            <person name="Sarris P.F."/>
        </authorList>
    </citation>
    <scope>NUCLEOTIDE SEQUENCE [LARGE SCALE GENOMIC DNA]</scope>
    <source>
        <strain evidence="11">cv. PFS-1207/04</strain>
    </source>
</reference>
<evidence type="ECO:0000256" key="7">
    <source>
        <dbReference type="ARBA" id="ARBA00023294"/>
    </source>
</evidence>
<sequence length="549" mass="59329">MITGKDMYDVLAAMVPLYVAMILAYGSNICWCEFFFNYVDVDVYYSQALSRRGSLDWTITLFSLSTLPNTLVMGIPLLRAMYGDFSSNLMVQIVVLQSIIWYTLMLFLFEFRGAKLLISEKFPETAGSITSFRVDSDVISLTSREPLETDEEIDDDGKLHVVVRSSNAASSMISFNKSHGGGMNSSMIKPQASNLTDAEIYSVSFNQTDFYAMFNASKAPSPRHGYSKSYGGAGSGRGGDVYSLQSSIGVAQRASSFNEEVFKTKKGGRSMSGMSFVFAIFPYPPPNPMFTGSTSGASGVKKNEIGGGGEQNKEMNMFVCSSSAPPISEAIARNTITRGASIDSSIDLRASLPSNDNLASEAMQSLIQNKTPGRKRHVEVDQEGKKGNDVEDGGVGGPRKQQMPPASVMTRLILIMVWRKLIRNPNTYSSLFGLAWSLVSFKWNIKMPTIMSGSISILSDAGLGMAMFSLGLFTALQPKIIACGKSVAVFAMAVRFLSGPAVIAATSTAIGLRGNLLHIAIVQAALPQGIAPFVFAKEYNVHPDILSTA</sequence>
<comment type="caution">
    <text evidence="10">The sequence shown here is derived from an EMBL/GenBank/DDBJ whole genome shotgun (WGS) entry which is preliminary data.</text>
</comment>
<evidence type="ECO:0000256" key="3">
    <source>
        <dbReference type="ARBA" id="ARBA00022448"/>
    </source>
</evidence>
<keyword evidence="4 8" id="KW-0812">Transmembrane</keyword>
<comment type="function">
    <text evidence="8">May act as a component of the auxin efflux carrier.</text>
</comment>
<feature type="transmembrane region" description="Helical" evidence="8">
    <location>
        <begin position="516"/>
        <end position="536"/>
    </location>
</feature>
<evidence type="ECO:0000313" key="10">
    <source>
        <dbReference type="EMBL" id="KAF3566917.1"/>
    </source>
</evidence>
<dbReference type="EMBL" id="QGKV02000759">
    <property type="protein sequence ID" value="KAF3566917.1"/>
    <property type="molecule type" value="Genomic_DNA"/>
</dbReference>
<evidence type="ECO:0000256" key="6">
    <source>
        <dbReference type="ARBA" id="ARBA00023136"/>
    </source>
</evidence>